<keyword evidence="7" id="KW-0906">Nuclear pore complex</keyword>
<comment type="caution">
    <text evidence="12">The sequence shown here is derived from an EMBL/GenBank/DDBJ whole genome shotgun (WGS) entry which is preliminary data.</text>
</comment>
<feature type="region of interest" description="Disordered" evidence="11">
    <location>
        <begin position="1"/>
        <end position="43"/>
    </location>
</feature>
<dbReference type="GO" id="GO:0015031">
    <property type="term" value="P:protein transport"/>
    <property type="evidence" value="ECO:0007669"/>
    <property type="project" value="UniProtKB-KW"/>
</dbReference>
<evidence type="ECO:0000256" key="6">
    <source>
        <dbReference type="ARBA" id="ARBA00023010"/>
    </source>
</evidence>
<dbReference type="OrthoDB" id="420884at2759"/>
<evidence type="ECO:0000313" key="12">
    <source>
        <dbReference type="EMBL" id="KAF7728914.1"/>
    </source>
</evidence>
<dbReference type="GO" id="GO:0005543">
    <property type="term" value="F:phospholipid binding"/>
    <property type="evidence" value="ECO:0007669"/>
    <property type="project" value="TreeGrafter"/>
</dbReference>
<evidence type="ECO:0000256" key="10">
    <source>
        <dbReference type="ARBA" id="ARBA00029983"/>
    </source>
</evidence>
<reference evidence="12" key="1">
    <citation type="submission" date="2020-01" db="EMBL/GenBank/DDBJ databases">
        <title>Genome Sequencing of Three Apophysomyces-Like Fungal Strains Confirms a Novel Fungal Genus in the Mucoromycota with divergent Burkholderia-like Endosymbiotic Bacteria.</title>
        <authorList>
            <person name="Stajich J.E."/>
            <person name="Macias A.M."/>
            <person name="Carter-House D."/>
            <person name="Lovett B."/>
            <person name="Kasson L.R."/>
            <person name="Berry K."/>
            <person name="Grigoriev I."/>
            <person name="Chang Y."/>
            <person name="Spatafora J."/>
            <person name="Kasson M.T."/>
        </authorList>
    </citation>
    <scope>NUCLEOTIDE SEQUENCE</scope>
    <source>
        <strain evidence="12">NRRL A-21654</strain>
    </source>
</reference>
<evidence type="ECO:0000256" key="9">
    <source>
        <dbReference type="ARBA" id="ARBA00026227"/>
    </source>
</evidence>
<feature type="region of interest" description="Disordered" evidence="11">
    <location>
        <begin position="156"/>
        <end position="193"/>
    </location>
</feature>
<dbReference type="GO" id="GO:0000822">
    <property type="term" value="F:inositol hexakisphosphate binding"/>
    <property type="evidence" value="ECO:0007669"/>
    <property type="project" value="TreeGrafter"/>
</dbReference>
<dbReference type="GO" id="GO:0005737">
    <property type="term" value="C:cytoplasm"/>
    <property type="evidence" value="ECO:0007669"/>
    <property type="project" value="TreeGrafter"/>
</dbReference>
<keyword evidence="8" id="KW-0539">Nucleus</keyword>
<keyword evidence="3" id="KW-0813">Transport</keyword>
<keyword evidence="5" id="KW-0653">Protein transport</keyword>
<name>A0A8H7ES78_9FUNG</name>
<dbReference type="AlphaFoldDB" id="A0A8H7ES78"/>
<proteinExistence type="inferred from homology"/>
<evidence type="ECO:0000256" key="4">
    <source>
        <dbReference type="ARBA" id="ARBA00022816"/>
    </source>
</evidence>
<evidence type="ECO:0000256" key="5">
    <source>
        <dbReference type="ARBA" id="ARBA00022927"/>
    </source>
</evidence>
<dbReference type="Pfam" id="PF07817">
    <property type="entry name" value="GLE1"/>
    <property type="match status" value="1"/>
</dbReference>
<evidence type="ECO:0000256" key="1">
    <source>
        <dbReference type="ARBA" id="ARBA00004567"/>
    </source>
</evidence>
<dbReference type="InterPro" id="IPR038506">
    <property type="entry name" value="GLE1-like_sf"/>
</dbReference>
<evidence type="ECO:0000256" key="2">
    <source>
        <dbReference type="ARBA" id="ARBA00011056"/>
    </source>
</evidence>
<dbReference type="PANTHER" id="PTHR12960">
    <property type="entry name" value="GLE-1-RELATED"/>
    <property type="match status" value="1"/>
</dbReference>
<evidence type="ECO:0000256" key="11">
    <source>
        <dbReference type="SAM" id="MobiDB-lite"/>
    </source>
</evidence>
<protein>
    <recommendedName>
        <fullName evidence="9">mRNA export factor GLE1</fullName>
    </recommendedName>
    <alternativeName>
        <fullName evidence="10">Nucleoporin GLE1</fullName>
    </alternativeName>
</protein>
<feature type="compositionally biased region" description="Acidic residues" evidence="11">
    <location>
        <begin position="18"/>
        <end position="28"/>
    </location>
</feature>
<dbReference type="GO" id="GO:0044614">
    <property type="term" value="C:nuclear pore cytoplasmic filaments"/>
    <property type="evidence" value="ECO:0007669"/>
    <property type="project" value="TreeGrafter"/>
</dbReference>
<keyword evidence="6" id="KW-0811">Translocation</keyword>
<dbReference type="Gene3D" id="1.25.40.510">
    <property type="entry name" value="GLE1-like"/>
    <property type="match status" value="1"/>
</dbReference>
<sequence length="498" mass="58744">MEKPKFRNPVSYSAPFDSDSESDSDDALETQWPTPRPVPEEQRRRLARLVLEQRSPYDAYKETIKHISIAPITDAILRRHQEYRLEILRRKKAWQEERQRTIEKKTQQAEIIAANAALVLMDEQESLDNEVERRIKDQEKRIQAAIELARKVQQERATEEKAKAEKEKKEKERKEEEIRRQEAAEKERKERLSQSIATSAKGLEEYKEYFATIENFRANIKPLLKEPGFRKQCFEARRLIKRTIIQLQYKHEVIFEKYCILRDHLLNTKNQSMEAFHVMLNHTAKVFLLQARQEINATPFAAYFLGRFATLLCSSIPELSNYLIARLFKWCPYLIPQYHDDNPNLSHDEIRKLLRYEYDEDNKTFEPFLPYLERQKCFVMFFAALIQTVPDPGQPPNPFSISKGWIWLARTCNMPPREVSPALIQSFLEIAGKRMLQTYPHQFPKLLRVILGHIVPAIPLQHNHDNKADIARLEIYLKTFFETGELKSIPEAIEPKVK</sequence>
<dbReference type="InterPro" id="IPR012476">
    <property type="entry name" value="GLE1"/>
</dbReference>
<keyword evidence="4" id="KW-0509">mRNA transport</keyword>
<feature type="compositionally biased region" description="Basic and acidic residues" evidence="11">
    <location>
        <begin position="156"/>
        <end position="192"/>
    </location>
</feature>
<dbReference type="GO" id="GO:0016973">
    <property type="term" value="P:poly(A)+ mRNA export from nucleus"/>
    <property type="evidence" value="ECO:0007669"/>
    <property type="project" value="InterPro"/>
</dbReference>
<evidence type="ECO:0000313" key="13">
    <source>
        <dbReference type="Proteomes" id="UP000605846"/>
    </source>
</evidence>
<dbReference type="Proteomes" id="UP000605846">
    <property type="component" value="Unassembled WGS sequence"/>
</dbReference>
<keyword evidence="13" id="KW-1185">Reference proteome</keyword>
<dbReference type="EMBL" id="JABAYA010000030">
    <property type="protein sequence ID" value="KAF7728914.1"/>
    <property type="molecule type" value="Genomic_DNA"/>
</dbReference>
<dbReference type="GO" id="GO:0031369">
    <property type="term" value="F:translation initiation factor binding"/>
    <property type="evidence" value="ECO:0007669"/>
    <property type="project" value="TreeGrafter"/>
</dbReference>
<dbReference type="PANTHER" id="PTHR12960:SF0">
    <property type="entry name" value="MRNA EXPORT FACTOR GLE1"/>
    <property type="match status" value="1"/>
</dbReference>
<evidence type="ECO:0000256" key="8">
    <source>
        <dbReference type="ARBA" id="ARBA00023242"/>
    </source>
</evidence>
<gene>
    <name evidence="12" type="primary">GLE1</name>
    <name evidence="12" type="ORF">EC973_005309</name>
</gene>
<organism evidence="12 13">
    <name type="scientific">Apophysomyces ossiformis</name>
    <dbReference type="NCBI Taxonomy" id="679940"/>
    <lineage>
        <taxon>Eukaryota</taxon>
        <taxon>Fungi</taxon>
        <taxon>Fungi incertae sedis</taxon>
        <taxon>Mucoromycota</taxon>
        <taxon>Mucoromycotina</taxon>
        <taxon>Mucoromycetes</taxon>
        <taxon>Mucorales</taxon>
        <taxon>Mucorineae</taxon>
        <taxon>Mucoraceae</taxon>
        <taxon>Apophysomyces</taxon>
    </lineage>
</organism>
<evidence type="ECO:0000256" key="3">
    <source>
        <dbReference type="ARBA" id="ARBA00022448"/>
    </source>
</evidence>
<evidence type="ECO:0000256" key="7">
    <source>
        <dbReference type="ARBA" id="ARBA00023132"/>
    </source>
</evidence>
<accession>A0A8H7ES78</accession>
<comment type="similarity">
    <text evidence="2">Belongs to the GLE1 family.</text>
</comment>
<comment type="subcellular location">
    <subcellularLocation>
        <location evidence="1">Nucleus</location>
        <location evidence="1">Nuclear pore complex</location>
    </subcellularLocation>
</comment>